<organism evidence="6 7">
    <name type="scientific">Pollutimonas bauzanensis</name>
    <dbReference type="NCBI Taxonomy" id="658167"/>
    <lineage>
        <taxon>Bacteria</taxon>
        <taxon>Pseudomonadati</taxon>
        <taxon>Pseudomonadota</taxon>
        <taxon>Betaproteobacteria</taxon>
        <taxon>Burkholderiales</taxon>
        <taxon>Alcaligenaceae</taxon>
        <taxon>Pollutimonas</taxon>
    </lineage>
</organism>
<keyword evidence="4" id="KW-0456">Lyase</keyword>
<keyword evidence="5" id="KW-0119">Carbohydrate metabolism</keyword>
<comment type="subunit">
    <text evidence="3">Homotrimer.</text>
</comment>
<dbReference type="AlphaFoldDB" id="A0A1M5M3R8"/>
<evidence type="ECO:0000256" key="2">
    <source>
        <dbReference type="ARBA" id="ARBA00006906"/>
    </source>
</evidence>
<reference evidence="6 7" key="1">
    <citation type="submission" date="2016-11" db="EMBL/GenBank/DDBJ databases">
        <authorList>
            <person name="Jaros S."/>
            <person name="Januszkiewicz K."/>
            <person name="Wedrychowicz H."/>
        </authorList>
    </citation>
    <scope>NUCLEOTIDE SEQUENCE [LARGE SCALE GENOMIC DNA]</scope>
    <source>
        <strain evidence="6 7">CGMCC 1.10190</strain>
    </source>
</reference>
<dbReference type="PANTHER" id="PTHR30246">
    <property type="entry name" value="2-KETO-3-DEOXY-6-PHOSPHOGLUCONATE ALDOLASE"/>
    <property type="match status" value="1"/>
</dbReference>
<name>A0A1M5M3R8_9BURK</name>
<dbReference type="STRING" id="658167.SAMN04488135_101121"/>
<accession>A0A1M5M3R8</accession>
<dbReference type="InterPro" id="IPR000887">
    <property type="entry name" value="Aldlse_KDPG_KHG"/>
</dbReference>
<dbReference type="NCBIfam" id="NF006600">
    <property type="entry name" value="PRK09140.1"/>
    <property type="match status" value="1"/>
</dbReference>
<sequence>MHIEPFLDKFPLIAILRGVTPQEAVAIAEEVVNAGFGILEVPLNSPQPLASIELLAKRFPDQLVGAGTVMSPDDVRAVAQAGGQLILMPHSDPAVVRQAKQSGLLCVPGVATPTEAFAALANGADALKLYPAEQIAPAVVKAWRAVVPSRHRLLPVGGITPDNMEGYLRAGANGFGLGSALYKAGMASMDVAANARAFRLAVTRLKDAGLLGG</sequence>
<comment type="similarity">
    <text evidence="2">Belongs to the KHG/KDPG aldolase family.</text>
</comment>
<dbReference type="Gene3D" id="3.20.20.70">
    <property type="entry name" value="Aldolase class I"/>
    <property type="match status" value="1"/>
</dbReference>
<dbReference type="GO" id="GO:0016829">
    <property type="term" value="F:lyase activity"/>
    <property type="evidence" value="ECO:0007669"/>
    <property type="project" value="UniProtKB-KW"/>
</dbReference>
<evidence type="ECO:0000256" key="5">
    <source>
        <dbReference type="ARBA" id="ARBA00023277"/>
    </source>
</evidence>
<dbReference type="EMBL" id="FQXE01000001">
    <property type="protein sequence ID" value="SHG71911.1"/>
    <property type="molecule type" value="Genomic_DNA"/>
</dbReference>
<gene>
    <name evidence="6" type="ORF">SAMN04488135_101121</name>
</gene>
<dbReference type="RefSeq" id="WP_073100986.1">
    <property type="nucleotide sequence ID" value="NZ_FQXE01000001.1"/>
</dbReference>
<evidence type="ECO:0000256" key="3">
    <source>
        <dbReference type="ARBA" id="ARBA00011233"/>
    </source>
</evidence>
<dbReference type="OrthoDB" id="8590323at2"/>
<proteinExistence type="inferred from homology"/>
<dbReference type="Proteomes" id="UP000184226">
    <property type="component" value="Unassembled WGS sequence"/>
</dbReference>
<dbReference type="CDD" id="cd00452">
    <property type="entry name" value="KDPG_aldolase"/>
    <property type="match status" value="1"/>
</dbReference>
<evidence type="ECO:0000313" key="7">
    <source>
        <dbReference type="Proteomes" id="UP000184226"/>
    </source>
</evidence>
<evidence type="ECO:0000313" key="6">
    <source>
        <dbReference type="EMBL" id="SHG71911.1"/>
    </source>
</evidence>
<keyword evidence="7" id="KW-1185">Reference proteome</keyword>
<dbReference type="SUPFAM" id="SSF51569">
    <property type="entry name" value="Aldolase"/>
    <property type="match status" value="1"/>
</dbReference>
<protein>
    <submittedName>
        <fullName evidence="6">2-dehydro-3-deoxyphosphogalactonate aldolase</fullName>
    </submittedName>
</protein>
<dbReference type="InterPro" id="IPR013785">
    <property type="entry name" value="Aldolase_TIM"/>
</dbReference>
<dbReference type="PANTHER" id="PTHR30246:SF1">
    <property type="entry name" value="2-DEHYDRO-3-DEOXY-6-PHOSPHOGALACTONATE ALDOLASE-RELATED"/>
    <property type="match status" value="1"/>
</dbReference>
<evidence type="ECO:0000256" key="1">
    <source>
        <dbReference type="ARBA" id="ARBA00004761"/>
    </source>
</evidence>
<evidence type="ECO:0000256" key="4">
    <source>
        <dbReference type="ARBA" id="ARBA00023239"/>
    </source>
</evidence>
<comment type="pathway">
    <text evidence="1">Carbohydrate acid metabolism.</text>
</comment>
<dbReference type="Pfam" id="PF01081">
    <property type="entry name" value="Aldolase"/>
    <property type="match status" value="1"/>
</dbReference>